<dbReference type="EMBL" id="HBUE01067277">
    <property type="protein sequence ID" value="CAG6471249.1"/>
    <property type="molecule type" value="Transcribed_RNA"/>
</dbReference>
<dbReference type="EMBL" id="HBUE01146547">
    <property type="protein sequence ID" value="CAG6503354.1"/>
    <property type="molecule type" value="Transcribed_RNA"/>
</dbReference>
<accession>A0A8D8IHZ0</accession>
<dbReference type="EMBL" id="HBUE01146548">
    <property type="protein sequence ID" value="CAG6503358.1"/>
    <property type="molecule type" value="Transcribed_RNA"/>
</dbReference>
<dbReference type="EMBL" id="HBUE01146552">
    <property type="protein sequence ID" value="CAG6503369.1"/>
    <property type="molecule type" value="Transcribed_RNA"/>
</dbReference>
<dbReference type="EMBL" id="HBUE01067275">
    <property type="protein sequence ID" value="CAG6471244.1"/>
    <property type="molecule type" value="Transcribed_RNA"/>
</dbReference>
<name>A0A8D8IHZ0_CULPI</name>
<dbReference type="EMBL" id="HBUE01251457">
    <property type="protein sequence ID" value="CAG6554601.1"/>
    <property type="molecule type" value="Transcribed_RNA"/>
</dbReference>
<dbReference type="EMBL" id="HBUE01067283">
    <property type="protein sequence ID" value="CAG6471269.1"/>
    <property type="molecule type" value="Transcribed_RNA"/>
</dbReference>
<protein>
    <submittedName>
        <fullName evidence="2">(northern house mosquito) hypothetical protein</fullName>
    </submittedName>
</protein>
<dbReference type="EMBL" id="HBUE01146545">
    <property type="protein sequence ID" value="CAG6503349.1"/>
    <property type="molecule type" value="Transcribed_RNA"/>
</dbReference>
<evidence type="ECO:0000313" key="2">
    <source>
        <dbReference type="EMBL" id="CAG6554609.1"/>
    </source>
</evidence>
<keyword evidence="1" id="KW-0472">Membrane</keyword>
<dbReference type="EMBL" id="HBUE01251451">
    <property type="protein sequence ID" value="CAG6554589.1"/>
    <property type="molecule type" value="Transcribed_RNA"/>
</dbReference>
<dbReference type="EMBL" id="HBUE01251454">
    <property type="protein sequence ID" value="CAG6554593.1"/>
    <property type="molecule type" value="Transcribed_RNA"/>
</dbReference>
<dbReference type="EMBL" id="HBUE01146546">
    <property type="protein sequence ID" value="CAG6503351.1"/>
    <property type="molecule type" value="Transcribed_RNA"/>
</dbReference>
<dbReference type="EMBL" id="HBUE01067278">
    <property type="protein sequence ID" value="CAG6471254.1"/>
    <property type="molecule type" value="Transcribed_RNA"/>
</dbReference>
<evidence type="ECO:0000256" key="1">
    <source>
        <dbReference type="SAM" id="Phobius"/>
    </source>
</evidence>
<organism evidence="2">
    <name type="scientific">Culex pipiens</name>
    <name type="common">House mosquito</name>
    <dbReference type="NCBI Taxonomy" id="7175"/>
    <lineage>
        <taxon>Eukaryota</taxon>
        <taxon>Metazoa</taxon>
        <taxon>Ecdysozoa</taxon>
        <taxon>Arthropoda</taxon>
        <taxon>Hexapoda</taxon>
        <taxon>Insecta</taxon>
        <taxon>Pterygota</taxon>
        <taxon>Neoptera</taxon>
        <taxon>Endopterygota</taxon>
        <taxon>Diptera</taxon>
        <taxon>Nematocera</taxon>
        <taxon>Culicoidea</taxon>
        <taxon>Culicidae</taxon>
        <taxon>Culicinae</taxon>
        <taxon>Culicini</taxon>
        <taxon>Culex</taxon>
        <taxon>Culex</taxon>
    </lineage>
</organism>
<proteinExistence type="predicted"/>
<keyword evidence="1" id="KW-1133">Transmembrane helix</keyword>
<sequence length="155" mass="16824">MPRSDISSAEWPSLSSDATGTVLRGAGSGRLLFTVVVTVGGAVYTGFSFRSASTTPFSRSPKCVTGTPELIACRYDDPIEPPDDLRLLRKLFVGGGFSSVSTMFTLPESAVKCTSVLQNSTFFLFLFRSSMNVCVNPFTLTEVFFSNMVFKLSRT</sequence>
<dbReference type="EMBL" id="HBUE01251461">
    <property type="protein sequence ID" value="CAG6554612.1"/>
    <property type="molecule type" value="Transcribed_RNA"/>
</dbReference>
<dbReference type="EMBL" id="HBUE01251455">
    <property type="protein sequence ID" value="CAG6554596.1"/>
    <property type="molecule type" value="Transcribed_RNA"/>
</dbReference>
<dbReference type="EMBL" id="HBUE01067282">
    <property type="protein sequence ID" value="CAG6471264.1"/>
    <property type="molecule type" value="Transcribed_RNA"/>
</dbReference>
<dbReference type="EMBL" id="HBUE01067281">
    <property type="protein sequence ID" value="CAG6471260.1"/>
    <property type="molecule type" value="Transcribed_RNA"/>
</dbReference>
<reference evidence="2" key="1">
    <citation type="submission" date="2021-05" db="EMBL/GenBank/DDBJ databases">
        <authorList>
            <person name="Alioto T."/>
            <person name="Alioto T."/>
            <person name="Gomez Garrido J."/>
        </authorList>
    </citation>
    <scope>NUCLEOTIDE SEQUENCE</scope>
</reference>
<feature type="transmembrane region" description="Helical" evidence="1">
    <location>
        <begin position="31"/>
        <end position="49"/>
    </location>
</feature>
<dbReference type="EMBL" id="HBUE01251456">
    <property type="protein sequence ID" value="CAG6554598.1"/>
    <property type="molecule type" value="Transcribed_RNA"/>
</dbReference>
<dbReference type="EMBL" id="HBUE01067276">
    <property type="protein sequence ID" value="CAG6471246.1"/>
    <property type="molecule type" value="Transcribed_RNA"/>
</dbReference>
<dbReference type="EMBL" id="HBUE01251462">
    <property type="protein sequence ID" value="CAG6554616.1"/>
    <property type="molecule type" value="Transcribed_RNA"/>
</dbReference>
<dbReference type="AlphaFoldDB" id="A0A8D8IHZ0"/>
<keyword evidence="1" id="KW-0812">Transmembrane</keyword>
<dbReference type="EMBL" id="HBUE01146551">
    <property type="protein sequence ID" value="CAG6503365.1"/>
    <property type="molecule type" value="Transcribed_RNA"/>
</dbReference>
<dbReference type="EMBL" id="HBUE01146550">
    <property type="protein sequence ID" value="CAG6503362.1"/>
    <property type="molecule type" value="Transcribed_RNA"/>
</dbReference>
<dbReference type="EMBL" id="HBUE01146541">
    <property type="protein sequence ID" value="CAG6503342.1"/>
    <property type="molecule type" value="Transcribed_RNA"/>
</dbReference>
<dbReference type="EMBL" id="HBUE01251458">
    <property type="protein sequence ID" value="CAG6554605.1"/>
    <property type="molecule type" value="Transcribed_RNA"/>
</dbReference>
<dbReference type="EMBL" id="HBUE01251460">
    <property type="protein sequence ID" value="CAG6554609.1"/>
    <property type="molecule type" value="Transcribed_RNA"/>
</dbReference>
<dbReference type="EMBL" id="HBUE01146544">
    <property type="protein sequence ID" value="CAG6503346.1"/>
    <property type="molecule type" value="Transcribed_RNA"/>
</dbReference>